<protein>
    <submittedName>
        <fullName evidence="5">OmpH family outer membrane protein</fullName>
    </submittedName>
</protein>
<dbReference type="EMBL" id="JAAWWL010000001">
    <property type="protein sequence ID" value="NKI30553.1"/>
    <property type="molecule type" value="Genomic_DNA"/>
</dbReference>
<dbReference type="PANTHER" id="PTHR35089">
    <property type="entry name" value="CHAPERONE PROTEIN SKP"/>
    <property type="match status" value="1"/>
</dbReference>
<keyword evidence="3" id="KW-0175">Coiled coil</keyword>
<gene>
    <name evidence="5" type="ORF">HCU67_01240</name>
</gene>
<dbReference type="SMART" id="SM00935">
    <property type="entry name" value="OmpH"/>
    <property type="match status" value="1"/>
</dbReference>
<dbReference type="InterPro" id="IPR024930">
    <property type="entry name" value="Skp_dom_sf"/>
</dbReference>
<keyword evidence="2 4" id="KW-0732">Signal</keyword>
<keyword evidence="6" id="KW-1185">Reference proteome</keyword>
<dbReference type="PANTHER" id="PTHR35089:SF1">
    <property type="entry name" value="CHAPERONE PROTEIN SKP"/>
    <property type="match status" value="1"/>
</dbReference>
<name>A0ABX1GL15_9FLAO</name>
<comment type="similarity">
    <text evidence="1">Belongs to the Skp family.</text>
</comment>
<evidence type="ECO:0000313" key="5">
    <source>
        <dbReference type="EMBL" id="NKI30553.1"/>
    </source>
</evidence>
<proteinExistence type="inferred from homology"/>
<feature type="coiled-coil region" evidence="3">
    <location>
        <begin position="57"/>
        <end position="113"/>
    </location>
</feature>
<evidence type="ECO:0000256" key="1">
    <source>
        <dbReference type="ARBA" id="ARBA00009091"/>
    </source>
</evidence>
<dbReference type="Gene3D" id="3.30.910.20">
    <property type="entry name" value="Skp domain"/>
    <property type="match status" value="1"/>
</dbReference>
<sequence>MKNVRIIAVAMMLFVAATSFTNAQSKVAHINVQQLLAEMPEMIAAQAELKKLQETYRADIESSYTELQGKYKQYETEAASKTEEENQKRAIELQGMDQNIKKAENTAMQEMQKKQAELFAPISEKAKNAIDKVAAAQGYDYVVDSSPGLGIIVAKGKDLLADVKVELSKAQ</sequence>
<dbReference type="SUPFAM" id="SSF111384">
    <property type="entry name" value="OmpH-like"/>
    <property type="match status" value="1"/>
</dbReference>
<evidence type="ECO:0000313" key="6">
    <source>
        <dbReference type="Proteomes" id="UP000718451"/>
    </source>
</evidence>
<organism evidence="5 6">
    <name type="scientific">Croceivirga thetidis</name>
    <dbReference type="NCBI Taxonomy" id="2721623"/>
    <lineage>
        <taxon>Bacteria</taxon>
        <taxon>Pseudomonadati</taxon>
        <taxon>Bacteroidota</taxon>
        <taxon>Flavobacteriia</taxon>
        <taxon>Flavobacteriales</taxon>
        <taxon>Flavobacteriaceae</taxon>
        <taxon>Croceivirga</taxon>
    </lineage>
</organism>
<evidence type="ECO:0000256" key="3">
    <source>
        <dbReference type="SAM" id="Coils"/>
    </source>
</evidence>
<dbReference type="InterPro" id="IPR005632">
    <property type="entry name" value="Chaperone_Skp"/>
</dbReference>
<reference evidence="5 6" key="1">
    <citation type="submission" date="2020-04" db="EMBL/GenBank/DDBJ databases">
        <authorList>
            <person name="Yoon J."/>
        </authorList>
    </citation>
    <scope>NUCLEOTIDE SEQUENCE [LARGE SCALE GENOMIC DNA]</scope>
    <source>
        <strain evidence="5 6">DJ-13</strain>
    </source>
</reference>
<accession>A0ABX1GL15</accession>
<dbReference type="Proteomes" id="UP000718451">
    <property type="component" value="Unassembled WGS sequence"/>
</dbReference>
<evidence type="ECO:0000256" key="2">
    <source>
        <dbReference type="ARBA" id="ARBA00022729"/>
    </source>
</evidence>
<feature type="signal peptide" evidence="4">
    <location>
        <begin position="1"/>
        <end position="23"/>
    </location>
</feature>
<comment type="caution">
    <text evidence="5">The sequence shown here is derived from an EMBL/GenBank/DDBJ whole genome shotgun (WGS) entry which is preliminary data.</text>
</comment>
<evidence type="ECO:0000256" key="4">
    <source>
        <dbReference type="SAM" id="SignalP"/>
    </source>
</evidence>
<dbReference type="RefSeq" id="WP_168552022.1">
    <property type="nucleotide sequence ID" value="NZ_JAAWWL010000001.1"/>
</dbReference>
<dbReference type="Pfam" id="PF03938">
    <property type="entry name" value="OmpH"/>
    <property type="match status" value="1"/>
</dbReference>
<feature type="chain" id="PRO_5046010935" evidence="4">
    <location>
        <begin position="24"/>
        <end position="171"/>
    </location>
</feature>